<dbReference type="PANTHER" id="PTHR45947">
    <property type="entry name" value="SULFOQUINOVOSYL TRANSFERASE SQD2"/>
    <property type="match status" value="1"/>
</dbReference>
<dbReference type="InterPro" id="IPR050194">
    <property type="entry name" value="Glycosyltransferase_grp1"/>
</dbReference>
<gene>
    <name evidence="4" type="ORF">DPPLL_36740</name>
</gene>
<keyword evidence="1" id="KW-0812">Transmembrane</keyword>
<keyword evidence="5" id="KW-1185">Reference proteome</keyword>
<feature type="domain" description="Glycosyl transferase family 1" evidence="2">
    <location>
        <begin position="560"/>
        <end position="715"/>
    </location>
</feature>
<dbReference type="RefSeq" id="WP_284152617.1">
    <property type="nucleotide sequence ID" value="NZ_AP025516.1"/>
</dbReference>
<keyword evidence="1" id="KW-0472">Membrane</keyword>
<evidence type="ECO:0008006" key="6">
    <source>
        <dbReference type="Google" id="ProtNLM"/>
    </source>
</evidence>
<protein>
    <recommendedName>
        <fullName evidence="6">Glycosyltransferase</fullName>
    </recommendedName>
</protein>
<evidence type="ECO:0000259" key="2">
    <source>
        <dbReference type="Pfam" id="PF00534"/>
    </source>
</evidence>
<accession>A0ABN6MD71</accession>
<dbReference type="InterPro" id="IPR029052">
    <property type="entry name" value="Metallo-depent_PP-like"/>
</dbReference>
<dbReference type="Pfam" id="PF13439">
    <property type="entry name" value="Glyco_transf_4"/>
    <property type="match status" value="1"/>
</dbReference>
<dbReference type="SUPFAM" id="SSF53756">
    <property type="entry name" value="UDP-Glycosyltransferase/glycogen phosphorylase"/>
    <property type="match status" value="1"/>
</dbReference>
<feature type="transmembrane region" description="Helical" evidence="1">
    <location>
        <begin position="15"/>
        <end position="33"/>
    </location>
</feature>
<dbReference type="SUPFAM" id="SSF56300">
    <property type="entry name" value="Metallo-dependent phosphatases"/>
    <property type="match status" value="1"/>
</dbReference>
<dbReference type="PANTHER" id="PTHR45947:SF3">
    <property type="entry name" value="SULFOQUINOVOSYL TRANSFERASE SQD2"/>
    <property type="match status" value="1"/>
</dbReference>
<dbReference type="Pfam" id="PF00534">
    <property type="entry name" value="Glycos_transf_1"/>
    <property type="match status" value="1"/>
</dbReference>
<proteinExistence type="predicted"/>
<feature type="domain" description="Glycosyltransferase subfamily 4-like N-terminal" evidence="3">
    <location>
        <begin position="370"/>
        <end position="538"/>
    </location>
</feature>
<organism evidence="4 5">
    <name type="scientific">Desulfofustis limnaeus</name>
    <dbReference type="NCBI Taxonomy" id="2740163"/>
    <lineage>
        <taxon>Bacteria</taxon>
        <taxon>Pseudomonadati</taxon>
        <taxon>Thermodesulfobacteriota</taxon>
        <taxon>Desulfobulbia</taxon>
        <taxon>Desulfobulbales</taxon>
        <taxon>Desulfocapsaceae</taxon>
        <taxon>Desulfofustis</taxon>
    </lineage>
</organism>
<evidence type="ECO:0000259" key="3">
    <source>
        <dbReference type="Pfam" id="PF13439"/>
    </source>
</evidence>
<dbReference type="Gene3D" id="3.60.21.10">
    <property type="match status" value="1"/>
</dbReference>
<evidence type="ECO:0000313" key="5">
    <source>
        <dbReference type="Proteomes" id="UP000830055"/>
    </source>
</evidence>
<sequence>MREEPLMRRFGRLKLLFYLNLLIVFLLVFYKLYLTMFEADYEGVHADQVERIESALQGRSSYAFAVVGNINNSVGLFERKIVPLLNRSGLDFVVSAGNAVSGGGEDKYRALHRTLERLRLPYVLTYGKNEHSAFGGFRYYDHYGPYVFAFSAGNSRFIFLDSSGKTPWKWQLRWLDEELAVAPREHVFLFVGQAVHPVELGDGLLGLRDDYLLDDDFRLPLSRLIEQAGVDAVFSADLPLFFRQRFGQTSHVVTGGAGGLVFNNEHSYYHYLEVRVAGGEVSIRPVRLGIGQNRFFRTVESVWLVVHSIFYVGYLNYLIVLGLLSLTAVWLYYAVFTEHNYYPDFDLPTDLALEKPIRVAMFTNNFLPYIGGVPISIDRLRRSLQALGHRVLVFAPSYAGQRQDPEVVRLPRLLSRIGGKELVMANIFSLRLFRQFRLFQPDVLHIHHPFWMGSMGRFLGRRFGVPVVYTYHTRFEHYSYAVPLPELFFKNYLAHKLVRRIGNRCDAVVVPTEGAEHYLRMIGVKSTVFVIPTGIECDLYRQIPEADLDALRRRYDLGAARILLSVSRLSREKNIDFMLEGVRELVRRCKTPFRLLIVGDGPERNRLEQKIAQLQLQTLVLLTGAVSPDQIAAYYRLADIFVFASRTETQGMVVLEAMASGLPVVAVRASGIDDFVKNGVNGFKTGLRHDQWAERIAEILGDQQLYRRLSEQAETMAGDHDVARFGEKMTRVYAHVLAQRQAAEP</sequence>
<dbReference type="InterPro" id="IPR001296">
    <property type="entry name" value="Glyco_trans_1"/>
</dbReference>
<evidence type="ECO:0000313" key="4">
    <source>
        <dbReference type="EMBL" id="BDD89309.1"/>
    </source>
</evidence>
<dbReference type="Proteomes" id="UP000830055">
    <property type="component" value="Chromosome"/>
</dbReference>
<name>A0ABN6MD71_9BACT</name>
<dbReference type="InterPro" id="IPR028098">
    <property type="entry name" value="Glyco_trans_4-like_N"/>
</dbReference>
<dbReference type="EMBL" id="AP025516">
    <property type="protein sequence ID" value="BDD89309.1"/>
    <property type="molecule type" value="Genomic_DNA"/>
</dbReference>
<reference evidence="4 5" key="1">
    <citation type="submission" date="2022-01" db="EMBL/GenBank/DDBJ databases">
        <title>Desulfofustis limnae sp. nov., a novel mesophilic sulfate-reducing bacterium isolated from marsh soil.</title>
        <authorList>
            <person name="Watanabe M."/>
            <person name="Takahashi A."/>
            <person name="Kojima H."/>
            <person name="Fukui M."/>
        </authorList>
    </citation>
    <scope>NUCLEOTIDE SEQUENCE [LARGE SCALE GENOMIC DNA]</scope>
    <source>
        <strain evidence="4 5">PPLL</strain>
    </source>
</reference>
<dbReference type="Gene3D" id="3.40.50.2000">
    <property type="entry name" value="Glycogen Phosphorylase B"/>
    <property type="match status" value="2"/>
</dbReference>
<feature type="transmembrane region" description="Helical" evidence="1">
    <location>
        <begin position="302"/>
        <end position="333"/>
    </location>
</feature>
<keyword evidence="1" id="KW-1133">Transmembrane helix</keyword>
<evidence type="ECO:0000256" key="1">
    <source>
        <dbReference type="SAM" id="Phobius"/>
    </source>
</evidence>